<dbReference type="GO" id="GO:0003700">
    <property type="term" value="F:DNA-binding transcription factor activity"/>
    <property type="evidence" value="ECO:0007669"/>
    <property type="project" value="TreeGrafter"/>
</dbReference>
<dbReference type="GO" id="GO:0003677">
    <property type="term" value="F:DNA binding"/>
    <property type="evidence" value="ECO:0007669"/>
    <property type="project" value="UniProtKB-KW"/>
</dbReference>
<dbReference type="InterPro" id="IPR010982">
    <property type="entry name" value="Lambda_DNA-bd_dom_sf"/>
</dbReference>
<reference evidence="3" key="1">
    <citation type="journal article" date="2020" name="mSystems">
        <title>Genome- and Community-Level Interaction Insights into Carbon Utilization and Element Cycling Functions of Hydrothermarchaeota in Hydrothermal Sediment.</title>
        <authorList>
            <person name="Zhou Z."/>
            <person name="Liu Y."/>
            <person name="Xu W."/>
            <person name="Pan J."/>
            <person name="Luo Z.H."/>
            <person name="Li M."/>
        </authorList>
    </citation>
    <scope>NUCLEOTIDE SEQUENCE [LARGE SCALE GENOMIC DNA]</scope>
    <source>
        <strain evidence="3">HyVt-501</strain>
    </source>
</reference>
<dbReference type="EMBL" id="DRNB01000323">
    <property type="protein sequence ID" value="HHJ64949.1"/>
    <property type="molecule type" value="Genomic_DNA"/>
</dbReference>
<name>A0A7C5L478_AQUAO</name>
<evidence type="ECO:0000313" key="3">
    <source>
        <dbReference type="EMBL" id="HHJ64949.1"/>
    </source>
</evidence>
<dbReference type="SUPFAM" id="SSF47413">
    <property type="entry name" value="lambda repressor-like DNA-binding domains"/>
    <property type="match status" value="1"/>
</dbReference>
<dbReference type="PANTHER" id="PTHR46797">
    <property type="entry name" value="HTH-TYPE TRANSCRIPTIONAL REGULATOR"/>
    <property type="match status" value="1"/>
</dbReference>
<dbReference type="PANTHER" id="PTHR46797:SF1">
    <property type="entry name" value="METHYLPHOSPHONATE SYNTHASE"/>
    <property type="match status" value="1"/>
</dbReference>
<evidence type="ECO:0000256" key="1">
    <source>
        <dbReference type="ARBA" id="ARBA00023125"/>
    </source>
</evidence>
<dbReference type="Proteomes" id="UP000885792">
    <property type="component" value="Unassembled WGS sequence"/>
</dbReference>
<protein>
    <submittedName>
        <fullName evidence="3">XRE family transcriptional regulator</fullName>
    </submittedName>
</protein>
<sequence>MVGERIKRVREEKGLTLEEFARRVGIPKVRLEEIESGKLEPCDATLVYISKLFDVDFRWLKEGRKEVAEVA</sequence>
<feature type="domain" description="HTH cro/C1-type" evidence="2">
    <location>
        <begin position="6"/>
        <end position="60"/>
    </location>
</feature>
<proteinExistence type="predicted"/>
<keyword evidence="1" id="KW-0238">DNA-binding</keyword>
<dbReference type="PROSITE" id="PS50943">
    <property type="entry name" value="HTH_CROC1"/>
    <property type="match status" value="1"/>
</dbReference>
<dbReference type="InterPro" id="IPR001387">
    <property type="entry name" value="Cro/C1-type_HTH"/>
</dbReference>
<accession>A0A7C5L478</accession>
<evidence type="ECO:0000259" key="2">
    <source>
        <dbReference type="PROSITE" id="PS50943"/>
    </source>
</evidence>
<gene>
    <name evidence="3" type="ORF">ENJ61_08600</name>
</gene>
<dbReference type="AlphaFoldDB" id="A0A7C5L478"/>
<comment type="caution">
    <text evidence="3">The sequence shown here is derived from an EMBL/GenBank/DDBJ whole genome shotgun (WGS) entry which is preliminary data.</text>
</comment>
<organism evidence="3">
    <name type="scientific">Aquifex aeolicus</name>
    <dbReference type="NCBI Taxonomy" id="63363"/>
    <lineage>
        <taxon>Bacteria</taxon>
        <taxon>Pseudomonadati</taxon>
        <taxon>Aquificota</taxon>
        <taxon>Aquificia</taxon>
        <taxon>Aquificales</taxon>
        <taxon>Aquificaceae</taxon>
        <taxon>Aquifex</taxon>
    </lineage>
</organism>
<dbReference type="Pfam" id="PF01381">
    <property type="entry name" value="HTH_3"/>
    <property type="match status" value="1"/>
</dbReference>
<dbReference type="GO" id="GO:0005829">
    <property type="term" value="C:cytosol"/>
    <property type="evidence" value="ECO:0007669"/>
    <property type="project" value="TreeGrafter"/>
</dbReference>
<dbReference type="Gene3D" id="1.10.260.40">
    <property type="entry name" value="lambda repressor-like DNA-binding domains"/>
    <property type="match status" value="1"/>
</dbReference>
<dbReference type="CDD" id="cd00093">
    <property type="entry name" value="HTH_XRE"/>
    <property type="match status" value="1"/>
</dbReference>
<dbReference type="InterPro" id="IPR050807">
    <property type="entry name" value="TransReg_Diox_bact_type"/>
</dbReference>
<dbReference type="SMART" id="SM00530">
    <property type="entry name" value="HTH_XRE"/>
    <property type="match status" value="1"/>
</dbReference>